<feature type="transmembrane region" description="Helical" evidence="5">
    <location>
        <begin position="193"/>
        <end position="215"/>
    </location>
</feature>
<evidence type="ECO:0000256" key="3">
    <source>
        <dbReference type="ARBA" id="ARBA00022989"/>
    </source>
</evidence>
<dbReference type="AlphaFoldDB" id="A0A2I4B6I8"/>
<evidence type="ECO:0000259" key="6">
    <source>
        <dbReference type="PROSITE" id="PS50850"/>
    </source>
</evidence>
<dbReference type="RefSeq" id="XP_013863349.1">
    <property type="nucleotide sequence ID" value="XM_014007895.1"/>
</dbReference>
<dbReference type="SUPFAM" id="SSF103473">
    <property type="entry name" value="MFS general substrate transporter"/>
    <property type="match status" value="1"/>
</dbReference>
<dbReference type="STRING" id="52670.A0A2I4B6I8"/>
<name>A0A2I4B6I8_AUSLI</name>
<proteinExistence type="predicted"/>
<evidence type="ECO:0000256" key="4">
    <source>
        <dbReference type="ARBA" id="ARBA00023136"/>
    </source>
</evidence>
<dbReference type="InterPro" id="IPR011701">
    <property type="entry name" value="MFS"/>
</dbReference>
<keyword evidence="4 5" id="KW-0472">Membrane</keyword>
<sequence>MRFENVLTDINGFGRFQIMIIAFNFLGRFTLPCHFMLNNFIAAVPDHHCDVGSLDDEVVFMNLSQEQKVIVSIPIQEDGSLSSCQMFAEPQYHLLFNSSNFTNVPTTECNDGWVYDNTTFKSSITSEWNLVCHRRGKNKVTTTIFFIGVMLGAVCFGSLSDRFGRRIMLLVSYVSALLFAVTTAFSTTYEMFAVLRFLTGFCITGIVIISTVLSVEWVDIKHRKMVGMLDSLSWTFGSAVFAAIAYFVTEWRSLIVVVSSPLILSIITWRWMPDSARWLIANGKLERAQMYLKKCAEMNHREEFNHTLKTETLSTIVVTEKKDRTYSYFDLIRTPNMRKLALRTGLLWSVYPMNYILMSTGYPKIEINIDYVIISMPRLFIATTFYGISFNIAGFGLNIYLTQFIYASIELPAKVSVYFLLDKIGRRCTEVGALLLAALCLGINIVMPKDMSVARTVVAVVGKGFSSASFATIVLYSSELYPTVVRQNGLGFNSFMARFGVAMAPLILLLDEVWKELPQVVLFSTAVLGGLVARTLPETRNRCLPETIEDIEERR</sequence>
<evidence type="ECO:0000256" key="1">
    <source>
        <dbReference type="ARBA" id="ARBA00004141"/>
    </source>
</evidence>
<protein>
    <submittedName>
        <fullName evidence="8">Solute carrier family 22 member 7</fullName>
    </submittedName>
</protein>
<evidence type="ECO:0000313" key="7">
    <source>
        <dbReference type="Proteomes" id="UP000192220"/>
    </source>
</evidence>
<gene>
    <name evidence="8" type="primary">LOC106517176</name>
</gene>
<feature type="transmembrane region" description="Helical" evidence="5">
    <location>
        <begin position="516"/>
        <end position="533"/>
    </location>
</feature>
<accession>A0A2I4B6I8</accession>
<feature type="transmembrane region" description="Helical" evidence="5">
    <location>
        <begin position="340"/>
        <end position="359"/>
    </location>
</feature>
<feature type="transmembrane region" description="Helical" evidence="5">
    <location>
        <begin position="490"/>
        <end position="510"/>
    </location>
</feature>
<dbReference type="PANTHER" id="PTHR24064">
    <property type="entry name" value="SOLUTE CARRIER FAMILY 22 MEMBER"/>
    <property type="match status" value="1"/>
</dbReference>
<dbReference type="Gene3D" id="1.20.1250.20">
    <property type="entry name" value="MFS general substrate transporter like domains"/>
    <property type="match status" value="1"/>
</dbReference>
<feature type="transmembrane region" description="Helical" evidence="5">
    <location>
        <begin position="140"/>
        <end position="160"/>
    </location>
</feature>
<keyword evidence="2 5" id="KW-0812">Transmembrane</keyword>
<dbReference type="Proteomes" id="UP000192220">
    <property type="component" value="Unplaced"/>
</dbReference>
<dbReference type="InterPro" id="IPR036259">
    <property type="entry name" value="MFS_trans_sf"/>
</dbReference>
<feature type="transmembrane region" description="Helical" evidence="5">
    <location>
        <begin position="379"/>
        <end position="407"/>
    </location>
</feature>
<feature type="transmembrane region" description="Helical" evidence="5">
    <location>
        <begin position="227"/>
        <end position="248"/>
    </location>
</feature>
<evidence type="ECO:0000313" key="8">
    <source>
        <dbReference type="RefSeq" id="XP_013863349.1"/>
    </source>
</evidence>
<dbReference type="KEGG" id="alim:106517176"/>
<evidence type="ECO:0000256" key="5">
    <source>
        <dbReference type="SAM" id="Phobius"/>
    </source>
</evidence>
<dbReference type="InParanoid" id="A0A2I4B6I8"/>
<dbReference type="GeneID" id="106517176"/>
<keyword evidence="7" id="KW-1185">Reference proteome</keyword>
<feature type="domain" description="Major facilitator superfamily (MFS) profile" evidence="6">
    <location>
        <begin position="86"/>
        <end position="541"/>
    </location>
</feature>
<evidence type="ECO:0000256" key="2">
    <source>
        <dbReference type="ARBA" id="ARBA00022692"/>
    </source>
</evidence>
<feature type="transmembrane region" description="Helical" evidence="5">
    <location>
        <begin position="428"/>
        <end position="447"/>
    </location>
</feature>
<dbReference type="Pfam" id="PF07690">
    <property type="entry name" value="MFS_1"/>
    <property type="match status" value="1"/>
</dbReference>
<feature type="transmembrane region" description="Helical" evidence="5">
    <location>
        <begin position="254"/>
        <end position="272"/>
    </location>
</feature>
<feature type="transmembrane region" description="Helical" evidence="5">
    <location>
        <begin position="167"/>
        <end position="187"/>
    </location>
</feature>
<dbReference type="GO" id="GO:0022857">
    <property type="term" value="F:transmembrane transporter activity"/>
    <property type="evidence" value="ECO:0007669"/>
    <property type="project" value="InterPro"/>
</dbReference>
<keyword evidence="3 5" id="KW-1133">Transmembrane helix</keyword>
<dbReference type="PROSITE" id="PS50850">
    <property type="entry name" value="MFS"/>
    <property type="match status" value="1"/>
</dbReference>
<dbReference type="OrthoDB" id="2544694at2759"/>
<reference evidence="8" key="1">
    <citation type="submission" date="2025-08" db="UniProtKB">
        <authorList>
            <consortium name="RefSeq"/>
        </authorList>
    </citation>
    <scope>IDENTIFICATION</scope>
    <source>
        <strain evidence="8">Quisiro</strain>
        <tissue evidence="8">Liver</tissue>
    </source>
</reference>
<organism evidence="7 8">
    <name type="scientific">Austrofundulus limnaeus</name>
    <name type="common">Annual killifish</name>
    <dbReference type="NCBI Taxonomy" id="52670"/>
    <lineage>
        <taxon>Eukaryota</taxon>
        <taxon>Metazoa</taxon>
        <taxon>Chordata</taxon>
        <taxon>Craniata</taxon>
        <taxon>Vertebrata</taxon>
        <taxon>Euteleostomi</taxon>
        <taxon>Actinopterygii</taxon>
        <taxon>Neopterygii</taxon>
        <taxon>Teleostei</taxon>
        <taxon>Neoteleostei</taxon>
        <taxon>Acanthomorphata</taxon>
        <taxon>Ovalentaria</taxon>
        <taxon>Atherinomorphae</taxon>
        <taxon>Cyprinodontiformes</taxon>
        <taxon>Rivulidae</taxon>
        <taxon>Austrofundulus</taxon>
    </lineage>
</organism>
<dbReference type="GO" id="GO:0016020">
    <property type="term" value="C:membrane"/>
    <property type="evidence" value="ECO:0007669"/>
    <property type="project" value="UniProtKB-SubCell"/>
</dbReference>
<feature type="transmembrane region" description="Helical" evidence="5">
    <location>
        <begin position="453"/>
        <end position="478"/>
    </location>
</feature>
<comment type="subcellular location">
    <subcellularLocation>
        <location evidence="1">Membrane</location>
        <topology evidence="1">Multi-pass membrane protein</topology>
    </subcellularLocation>
</comment>
<dbReference type="InterPro" id="IPR020846">
    <property type="entry name" value="MFS_dom"/>
</dbReference>